<protein>
    <submittedName>
        <fullName evidence="1">Uncharacterized protein</fullName>
    </submittedName>
</protein>
<comment type="caution">
    <text evidence="1">The sequence shown here is derived from an EMBL/GenBank/DDBJ whole genome shotgun (WGS) entry which is preliminary data.</text>
</comment>
<name>A0ACB5RUS5_9PEZI</name>
<evidence type="ECO:0000313" key="1">
    <source>
        <dbReference type="EMBL" id="GME24188.1"/>
    </source>
</evidence>
<dbReference type="EMBL" id="BSXG01000011">
    <property type="protein sequence ID" value="GME24188.1"/>
    <property type="molecule type" value="Genomic_DNA"/>
</dbReference>
<accession>A0ACB5RUS5</accession>
<reference evidence="1" key="1">
    <citation type="submission" date="2024-09" db="EMBL/GenBank/DDBJ databases">
        <title>Draft Genome Sequences of Neofusicoccum parvum.</title>
        <authorList>
            <person name="Ashida A."/>
            <person name="Camagna M."/>
            <person name="Tanaka A."/>
            <person name="Takemoto D."/>
        </authorList>
    </citation>
    <scope>NUCLEOTIDE SEQUENCE</scope>
    <source>
        <strain evidence="1">PPO83</strain>
    </source>
</reference>
<keyword evidence="2" id="KW-1185">Reference proteome</keyword>
<organism evidence="1 2">
    <name type="scientific">Neofusicoccum parvum</name>
    <dbReference type="NCBI Taxonomy" id="310453"/>
    <lineage>
        <taxon>Eukaryota</taxon>
        <taxon>Fungi</taxon>
        <taxon>Dikarya</taxon>
        <taxon>Ascomycota</taxon>
        <taxon>Pezizomycotina</taxon>
        <taxon>Dothideomycetes</taxon>
        <taxon>Dothideomycetes incertae sedis</taxon>
        <taxon>Botryosphaeriales</taxon>
        <taxon>Botryosphaeriaceae</taxon>
        <taxon>Neofusicoccum</taxon>
    </lineage>
</organism>
<evidence type="ECO:0000313" key="2">
    <source>
        <dbReference type="Proteomes" id="UP001165186"/>
    </source>
</evidence>
<dbReference type="Proteomes" id="UP001165186">
    <property type="component" value="Unassembled WGS sequence"/>
</dbReference>
<proteinExistence type="predicted"/>
<gene>
    <name evidence="1" type="primary">g4854</name>
    <name evidence="1" type="ORF">NpPPO83_00004854</name>
</gene>
<sequence length="354" mass="39394">MTTSRVPFNVSTDEYSCDTDSHEDDDFPSCCTICWWCQKCKDDIICHSCKEAGHVCKACGLETTLVEPFDRIDLSITAPDPALSAFIAFSLEATHGDLNLLTPNLDKPPISPLGMLIRKHNGGTYAQALVETITRKAEGNIGFSRLLLELVHEACSIEEIEATAGGAGDRLPKRVIDYFDAGIGKIQERAVQPERDLGLKAISVAATCEDCCYKTFDEVKSELEEGNRSGAGQLAAVRVVDDVIRAANGFLVALKGEDHCVALYHEYFGFYVRQNYNTTLFWEHAMMKTHHKRKQSRTTEFAGMGKTNTTGAGKLLKMRKHIKAVSKLLRKKRGKLNMKEYTGFKLKRRITGIF</sequence>